<evidence type="ECO:0000313" key="3">
    <source>
        <dbReference type="Proteomes" id="UP001280121"/>
    </source>
</evidence>
<proteinExistence type="predicted"/>
<evidence type="ECO:0000313" key="2">
    <source>
        <dbReference type="EMBL" id="KAK2636961.1"/>
    </source>
</evidence>
<dbReference type="GO" id="GO:0006952">
    <property type="term" value="P:defense response"/>
    <property type="evidence" value="ECO:0007669"/>
    <property type="project" value="UniProtKB-KW"/>
</dbReference>
<reference evidence="2" key="1">
    <citation type="journal article" date="2023" name="Plant J.">
        <title>Genome sequences and population genomics provide insights into the demographic history, inbreeding, and mutation load of two 'living fossil' tree species of Dipteronia.</title>
        <authorList>
            <person name="Feng Y."/>
            <person name="Comes H.P."/>
            <person name="Chen J."/>
            <person name="Zhu S."/>
            <person name="Lu R."/>
            <person name="Zhang X."/>
            <person name="Li P."/>
            <person name="Qiu J."/>
            <person name="Olsen K.M."/>
            <person name="Qiu Y."/>
        </authorList>
    </citation>
    <scope>NUCLEOTIDE SEQUENCE</scope>
    <source>
        <strain evidence="2">KIB01</strain>
    </source>
</reference>
<protein>
    <submittedName>
        <fullName evidence="2">Uncharacterized protein</fullName>
    </submittedName>
</protein>
<accession>A0AAD9WMW6</accession>
<name>A0AAD9WMW6_9ROSI</name>
<dbReference type="Proteomes" id="UP001280121">
    <property type="component" value="Unassembled WGS sequence"/>
</dbReference>
<dbReference type="Gene3D" id="3.80.10.10">
    <property type="entry name" value="Ribonuclease Inhibitor"/>
    <property type="match status" value="1"/>
</dbReference>
<gene>
    <name evidence="2" type="ORF">Ddye_031753</name>
</gene>
<keyword evidence="1" id="KW-0611">Plant defense</keyword>
<comment type="caution">
    <text evidence="2">The sequence shown here is derived from an EMBL/GenBank/DDBJ whole genome shotgun (WGS) entry which is preliminary data.</text>
</comment>
<organism evidence="2 3">
    <name type="scientific">Dipteronia dyeriana</name>
    <dbReference type="NCBI Taxonomy" id="168575"/>
    <lineage>
        <taxon>Eukaryota</taxon>
        <taxon>Viridiplantae</taxon>
        <taxon>Streptophyta</taxon>
        <taxon>Embryophyta</taxon>
        <taxon>Tracheophyta</taxon>
        <taxon>Spermatophyta</taxon>
        <taxon>Magnoliopsida</taxon>
        <taxon>eudicotyledons</taxon>
        <taxon>Gunneridae</taxon>
        <taxon>Pentapetalae</taxon>
        <taxon>rosids</taxon>
        <taxon>malvids</taxon>
        <taxon>Sapindales</taxon>
        <taxon>Sapindaceae</taxon>
        <taxon>Hippocastanoideae</taxon>
        <taxon>Acereae</taxon>
        <taxon>Dipteronia</taxon>
    </lineage>
</organism>
<dbReference type="PANTHER" id="PTHR36766">
    <property type="entry name" value="PLANT BROAD-SPECTRUM MILDEW RESISTANCE PROTEIN RPW8"/>
    <property type="match status" value="1"/>
</dbReference>
<dbReference type="EMBL" id="JANJYI010000009">
    <property type="protein sequence ID" value="KAK2636961.1"/>
    <property type="molecule type" value="Genomic_DNA"/>
</dbReference>
<sequence>MDKLPATLRQLKIVSCMNLKLFGQSSEIMNHDSISFGLGGDSSLSNMTSTSTLELRELGIWDCEELQSLPVKLHNLTHLELLSLSNCSSLMYFPVGGLPNSCLKSLQISECDNLRSLPSQLHMVTSLQNLTVCGCLCLMSFPEGGLLPNLVSQRVIDCENLIPLSYWDLHNLNHLRKYSFIGGCPDLGE</sequence>
<dbReference type="SUPFAM" id="SSF52058">
    <property type="entry name" value="L domain-like"/>
    <property type="match status" value="1"/>
</dbReference>
<dbReference type="AlphaFoldDB" id="A0AAD9WMW6"/>
<dbReference type="PANTHER" id="PTHR36766:SF40">
    <property type="entry name" value="DISEASE RESISTANCE PROTEIN RGA3"/>
    <property type="match status" value="1"/>
</dbReference>
<evidence type="ECO:0000256" key="1">
    <source>
        <dbReference type="ARBA" id="ARBA00022821"/>
    </source>
</evidence>
<dbReference type="InterPro" id="IPR032675">
    <property type="entry name" value="LRR_dom_sf"/>
</dbReference>
<keyword evidence="3" id="KW-1185">Reference proteome</keyword>